<accession>A0ACB7YPX9</accession>
<reference evidence="1 2" key="1">
    <citation type="journal article" date="2021" name="Hortic Res">
        <title>High-quality reference genome and annotation aids understanding of berry development for evergreen blueberry (Vaccinium darrowii).</title>
        <authorList>
            <person name="Yu J."/>
            <person name="Hulse-Kemp A.M."/>
            <person name="Babiker E."/>
            <person name="Staton M."/>
        </authorList>
    </citation>
    <scope>NUCLEOTIDE SEQUENCE [LARGE SCALE GENOMIC DNA]</scope>
    <source>
        <strain evidence="2">cv. NJ 8807/NJ 8810</strain>
        <tissue evidence="1">Young leaf</tissue>
    </source>
</reference>
<protein>
    <submittedName>
        <fullName evidence="1">Uncharacterized protein</fullName>
    </submittedName>
</protein>
<proteinExistence type="predicted"/>
<keyword evidence="2" id="KW-1185">Reference proteome</keyword>
<organism evidence="1 2">
    <name type="scientific">Vaccinium darrowii</name>
    <dbReference type="NCBI Taxonomy" id="229202"/>
    <lineage>
        <taxon>Eukaryota</taxon>
        <taxon>Viridiplantae</taxon>
        <taxon>Streptophyta</taxon>
        <taxon>Embryophyta</taxon>
        <taxon>Tracheophyta</taxon>
        <taxon>Spermatophyta</taxon>
        <taxon>Magnoliopsida</taxon>
        <taxon>eudicotyledons</taxon>
        <taxon>Gunneridae</taxon>
        <taxon>Pentapetalae</taxon>
        <taxon>asterids</taxon>
        <taxon>Ericales</taxon>
        <taxon>Ericaceae</taxon>
        <taxon>Vaccinioideae</taxon>
        <taxon>Vaccinieae</taxon>
        <taxon>Vaccinium</taxon>
    </lineage>
</organism>
<comment type="caution">
    <text evidence="1">The sequence shown here is derived from an EMBL/GenBank/DDBJ whole genome shotgun (WGS) entry which is preliminary data.</text>
</comment>
<evidence type="ECO:0000313" key="2">
    <source>
        <dbReference type="Proteomes" id="UP000828048"/>
    </source>
</evidence>
<sequence length="501" mass="57820">MKNNYDDDDFKVVFVLYMMGTVLCPTSEFGVNKRFLHALKDTSTISKLDWSQFVLEFLADGIKRYKEKGRNTIRGCLLFLMLFYLEHCTPAKNFSSRCEDRPSPRLSAWGDKEIRNRICWLNQEVEQKLKVIVEVGVDKRKRAVNQGKEIGQNEPIGELTHRVHELTSAVEEVVVLMSEKGSKHSDRNAKEPSHMKTNDDKKGSKEAISNDVTSPLKTKKENDNTKPSPMKTNEDKGPKEPTLKASTKKLRRMAAHIHEPLSSTAPPLTVDKNKMEKKLRTSRFKESQLVKANAKEKPFTSYPPMSELEKLITRYDFDQTLSMREQLCNLGMEHTTRAEFLTLRQGAWISSSVYIPINEDKSHWYMCVVNFTHGMVYILDSLPCPSKKKERNEEVMCMVKFLDEVLDILDNDAKRQKVEKLPFHRPTWLPVQQSGSGDCGLHTVKFYNLENFTEEKSAMLRFNSKEGRYRLALESIIFKDSKTRTALIKKAQQKHRDGRKS</sequence>
<name>A0ACB7YPX9_9ERIC</name>
<gene>
    <name evidence="1" type="ORF">Vadar_022913</name>
</gene>
<evidence type="ECO:0000313" key="1">
    <source>
        <dbReference type="EMBL" id="KAH7855253.1"/>
    </source>
</evidence>
<dbReference type="EMBL" id="CM037161">
    <property type="protein sequence ID" value="KAH7855253.1"/>
    <property type="molecule type" value="Genomic_DNA"/>
</dbReference>
<dbReference type="Proteomes" id="UP000828048">
    <property type="component" value="Chromosome 11"/>
</dbReference>